<dbReference type="EMBL" id="FN649729">
    <property type="protein sequence ID" value="CBJ28964.1"/>
    <property type="molecule type" value="Genomic_DNA"/>
</dbReference>
<accession>D7FJ54</accession>
<dbReference type="Proteomes" id="UP000002630">
    <property type="component" value="Linkage Group LG04"/>
</dbReference>
<protein>
    <submittedName>
        <fullName evidence="2">Uncharacterized protein</fullName>
    </submittedName>
</protein>
<sequence length="343" mass="35530">MLSTWNAENINQVGPSQRGLGGGKSFKPLGDAGSSENPPSASGKGILQRKLKPLGSYSENAPPSAAKGKAAGGGRGLGGLPPNSSAKKQPRRALGDISNAGNGPPPAATNNAPSKLSGKQQLLTPGLKFTVHSDSNKAAGGAVRPRGAGSRVVASGSGKNVVGSNGRVDDIELPLGRTGDEEEVLVERRAEERAAEKFARPHRSSAVRSSRSRSQSTSSSFPKASSSSHSRSKGRFGRDITNTAAAGANTVAAASGVLEKSFDSAIKGIVRADFEEREKEISGDDKNKNKERAEASRAVLEDDSALDLDMEAVTMALEALESTPLDLVDDGFLTRDLDDLSFA</sequence>
<dbReference type="OrthoDB" id="10494961at2759"/>
<feature type="compositionally biased region" description="Low complexity" evidence="1">
    <location>
        <begin position="138"/>
        <end position="166"/>
    </location>
</feature>
<dbReference type="EMBL" id="FN647916">
    <property type="protein sequence ID" value="CBJ28964.1"/>
    <property type="molecule type" value="Genomic_DNA"/>
</dbReference>
<feature type="compositionally biased region" description="Polar residues" evidence="1">
    <location>
        <begin position="1"/>
        <end position="15"/>
    </location>
</feature>
<feature type="compositionally biased region" description="Gly residues" evidence="1">
    <location>
        <begin position="70"/>
        <end position="79"/>
    </location>
</feature>
<evidence type="ECO:0000313" key="2">
    <source>
        <dbReference type="EMBL" id="CBJ28964.1"/>
    </source>
</evidence>
<feature type="region of interest" description="Disordered" evidence="1">
    <location>
        <begin position="1"/>
        <end position="241"/>
    </location>
</feature>
<keyword evidence="3" id="KW-1185">Reference proteome</keyword>
<feature type="compositionally biased region" description="Low complexity" evidence="1">
    <location>
        <begin position="206"/>
        <end position="229"/>
    </location>
</feature>
<dbReference type="InParanoid" id="D7FJ54"/>
<proteinExistence type="predicted"/>
<evidence type="ECO:0000313" key="3">
    <source>
        <dbReference type="Proteomes" id="UP000002630"/>
    </source>
</evidence>
<feature type="compositionally biased region" description="Basic and acidic residues" evidence="1">
    <location>
        <begin position="185"/>
        <end position="199"/>
    </location>
</feature>
<gene>
    <name evidence="2" type="ORF">Esi_0127_0040</name>
</gene>
<evidence type="ECO:0000256" key="1">
    <source>
        <dbReference type="SAM" id="MobiDB-lite"/>
    </source>
</evidence>
<feature type="region of interest" description="Disordered" evidence="1">
    <location>
        <begin position="276"/>
        <end position="298"/>
    </location>
</feature>
<feature type="compositionally biased region" description="Low complexity" evidence="1">
    <location>
        <begin position="60"/>
        <end position="69"/>
    </location>
</feature>
<organism evidence="2 3">
    <name type="scientific">Ectocarpus siliculosus</name>
    <name type="common">Brown alga</name>
    <name type="synonym">Conferva siliculosa</name>
    <dbReference type="NCBI Taxonomy" id="2880"/>
    <lineage>
        <taxon>Eukaryota</taxon>
        <taxon>Sar</taxon>
        <taxon>Stramenopiles</taxon>
        <taxon>Ochrophyta</taxon>
        <taxon>PX clade</taxon>
        <taxon>Phaeophyceae</taxon>
        <taxon>Ectocarpales</taxon>
        <taxon>Ectocarpaceae</taxon>
        <taxon>Ectocarpus</taxon>
    </lineage>
</organism>
<name>D7FJ54_ECTSI</name>
<dbReference type="AlphaFoldDB" id="D7FJ54"/>
<reference evidence="2 3" key="1">
    <citation type="journal article" date="2010" name="Nature">
        <title>The Ectocarpus genome and the independent evolution of multicellularity in brown algae.</title>
        <authorList>
            <person name="Cock J.M."/>
            <person name="Sterck L."/>
            <person name="Rouze P."/>
            <person name="Scornet D."/>
            <person name="Allen A.E."/>
            <person name="Amoutzias G."/>
            <person name="Anthouard V."/>
            <person name="Artiguenave F."/>
            <person name="Aury J.M."/>
            <person name="Badger J.H."/>
            <person name="Beszteri B."/>
            <person name="Billiau K."/>
            <person name="Bonnet E."/>
            <person name="Bothwell J.H."/>
            <person name="Bowler C."/>
            <person name="Boyen C."/>
            <person name="Brownlee C."/>
            <person name="Carrano C.J."/>
            <person name="Charrier B."/>
            <person name="Cho G.Y."/>
            <person name="Coelho S.M."/>
            <person name="Collen J."/>
            <person name="Corre E."/>
            <person name="Da Silva C."/>
            <person name="Delage L."/>
            <person name="Delaroque N."/>
            <person name="Dittami S.M."/>
            <person name="Doulbeau S."/>
            <person name="Elias M."/>
            <person name="Farnham G."/>
            <person name="Gachon C.M."/>
            <person name="Gschloessl B."/>
            <person name="Heesch S."/>
            <person name="Jabbari K."/>
            <person name="Jubin C."/>
            <person name="Kawai H."/>
            <person name="Kimura K."/>
            <person name="Kloareg B."/>
            <person name="Kupper F.C."/>
            <person name="Lang D."/>
            <person name="Le Bail A."/>
            <person name="Leblanc C."/>
            <person name="Lerouge P."/>
            <person name="Lohr M."/>
            <person name="Lopez P.J."/>
            <person name="Martens C."/>
            <person name="Maumus F."/>
            <person name="Michel G."/>
            <person name="Miranda-Saavedra D."/>
            <person name="Morales J."/>
            <person name="Moreau H."/>
            <person name="Motomura T."/>
            <person name="Nagasato C."/>
            <person name="Napoli C.A."/>
            <person name="Nelson D.R."/>
            <person name="Nyvall-Collen P."/>
            <person name="Peters A.F."/>
            <person name="Pommier C."/>
            <person name="Potin P."/>
            <person name="Poulain J."/>
            <person name="Quesneville H."/>
            <person name="Read B."/>
            <person name="Rensing S.A."/>
            <person name="Ritter A."/>
            <person name="Rousvoal S."/>
            <person name="Samanta M."/>
            <person name="Samson G."/>
            <person name="Schroeder D.C."/>
            <person name="Segurens B."/>
            <person name="Strittmatter M."/>
            <person name="Tonon T."/>
            <person name="Tregear J.W."/>
            <person name="Valentin K."/>
            <person name="von Dassow P."/>
            <person name="Yamagishi T."/>
            <person name="Van de Peer Y."/>
            <person name="Wincker P."/>
        </authorList>
    </citation>
    <scope>NUCLEOTIDE SEQUENCE [LARGE SCALE GENOMIC DNA]</scope>
    <source>
        <strain evidence="3">Ec32 / CCAP1310/4</strain>
    </source>
</reference>
<feature type="compositionally biased region" description="Basic and acidic residues" evidence="1">
    <location>
        <begin position="276"/>
        <end position="295"/>
    </location>
</feature>